<dbReference type="InterPro" id="IPR011761">
    <property type="entry name" value="ATP-grasp"/>
</dbReference>
<feature type="domain" description="Lipoyl-binding" evidence="10">
    <location>
        <begin position="606"/>
        <end position="687"/>
    </location>
</feature>
<dbReference type="PROSITE" id="PS50975">
    <property type="entry name" value="ATP_GRASP"/>
    <property type="match status" value="1"/>
</dbReference>
<dbReference type="FunFam" id="3.30.470.20:FF:000028">
    <property type="entry name" value="Methylcrotonoyl-CoA carboxylase subunit alpha, mitochondrial"/>
    <property type="match status" value="1"/>
</dbReference>
<dbReference type="Gene3D" id="3.30.700.40">
    <property type="match status" value="1"/>
</dbReference>
<evidence type="ECO:0000256" key="7">
    <source>
        <dbReference type="ARBA" id="ARBA00023128"/>
    </source>
</evidence>
<dbReference type="InterPro" id="IPR005481">
    <property type="entry name" value="BC-like_N"/>
</dbReference>
<organism evidence="13 14">
    <name type="scientific">Pomacea canaliculata</name>
    <name type="common">Golden apple snail</name>
    <dbReference type="NCBI Taxonomy" id="400727"/>
    <lineage>
        <taxon>Eukaryota</taxon>
        <taxon>Metazoa</taxon>
        <taxon>Spiralia</taxon>
        <taxon>Lophotrochozoa</taxon>
        <taxon>Mollusca</taxon>
        <taxon>Gastropoda</taxon>
        <taxon>Caenogastropoda</taxon>
        <taxon>Architaenioglossa</taxon>
        <taxon>Ampullarioidea</taxon>
        <taxon>Ampullariidae</taxon>
        <taxon>Pomacea</taxon>
    </lineage>
</organism>
<name>A0A2T7PCT5_POMCA</name>
<evidence type="ECO:0000256" key="3">
    <source>
        <dbReference type="ARBA" id="ARBA00022598"/>
    </source>
</evidence>
<keyword evidence="6" id="KW-0809">Transit peptide</keyword>
<protein>
    <recommendedName>
        <fullName evidence="15">Methylcrotonoyl-CoA carboxylase subunit alpha, mitochondrial</fullName>
    </recommendedName>
</protein>
<feature type="domain" description="ATP-grasp" evidence="11">
    <location>
        <begin position="139"/>
        <end position="336"/>
    </location>
</feature>
<dbReference type="SUPFAM" id="SSF51230">
    <property type="entry name" value="Single hybrid motif"/>
    <property type="match status" value="1"/>
</dbReference>
<gene>
    <name evidence="13" type="ORF">C0Q70_06643</name>
</gene>
<evidence type="ECO:0000259" key="10">
    <source>
        <dbReference type="PROSITE" id="PS50968"/>
    </source>
</evidence>
<dbReference type="InterPro" id="IPR005479">
    <property type="entry name" value="CPAse_ATP-bd"/>
</dbReference>
<dbReference type="InterPro" id="IPR011054">
    <property type="entry name" value="Rudment_hybrid_motif"/>
</dbReference>
<keyword evidence="3" id="KW-0436">Ligase</keyword>
<keyword evidence="5 9" id="KW-0067">ATP-binding</keyword>
<dbReference type="PROSITE" id="PS50979">
    <property type="entry name" value="BC"/>
    <property type="match status" value="1"/>
</dbReference>
<keyword evidence="4 9" id="KW-0547">Nucleotide-binding</keyword>
<dbReference type="GO" id="GO:0046872">
    <property type="term" value="F:metal ion binding"/>
    <property type="evidence" value="ECO:0007669"/>
    <property type="project" value="InterPro"/>
</dbReference>
<dbReference type="GO" id="GO:0005524">
    <property type="term" value="F:ATP binding"/>
    <property type="evidence" value="ECO:0007669"/>
    <property type="project" value="UniProtKB-UniRule"/>
</dbReference>
<evidence type="ECO:0000313" key="14">
    <source>
        <dbReference type="Proteomes" id="UP000245119"/>
    </source>
</evidence>
<reference evidence="13 14" key="1">
    <citation type="submission" date="2018-04" db="EMBL/GenBank/DDBJ databases">
        <title>The genome of golden apple snail Pomacea canaliculata provides insight into stress tolerance and invasive adaptation.</title>
        <authorList>
            <person name="Liu C."/>
            <person name="Liu B."/>
            <person name="Ren Y."/>
            <person name="Zhang Y."/>
            <person name="Wang H."/>
            <person name="Li S."/>
            <person name="Jiang F."/>
            <person name="Yin L."/>
            <person name="Zhang G."/>
            <person name="Qian W."/>
            <person name="Fan W."/>
        </authorList>
    </citation>
    <scope>NUCLEOTIDE SEQUENCE [LARGE SCALE GENOMIC DNA]</scope>
    <source>
        <strain evidence="13">SZHN2017</strain>
        <tissue evidence="13">Muscle</tissue>
    </source>
</reference>
<evidence type="ECO:0000259" key="11">
    <source>
        <dbReference type="PROSITE" id="PS50975"/>
    </source>
</evidence>
<sequence length="699" mass="76834">MLLSFLEHFVYNAPESVPQAIDKVLIANRGEIACRVMRSAKKMGIRTVAVYSDADRDSLHVAMADEAYHIGPPAANQSYLQQNIIINVAKKSGAQAIHPGYGFLSENTEFAELCQKEGIIFIGPSASAIRDMGIKSTSKAIMSAAGVPIIQGYHGDDQSLLRLKEEAARIGYPVMIKAVRGGGGKGMRIAMKESEFEAQLESAKTEAMKSFGDDVMLLEKFVEKPRHVEVQVFGDRHGNCVYLFERDCSVQRRHQKIIEEAPAPGLSESVRKSIGEAAVLAAKAVNYVGAGTVEFIMDAQQQFYFMEMNTRLQVEHPVTEMITGTDLVEWQIRIASGESLPVRQEEIKLRGHAFEARIYAEDPNNSFMPGAGPLLHLTTPAPDHSIRIETGVRQGDEVSVHYDPMIAKLVVWAEDRRTALRRTVSALKDYKVVGLNTNLPFLINLASHPEFVAANVHTDFIPQHSKELFPLRKLSDATVCQAALAMLFWQAEKSQERALDTKDPYSPFVWCESARINEVPSQHVVLLDGDKKISVDIQLCEDGLKQVQINGGPQMIVQSHLSLENNTIIIRSNVDGIVSSASIILQDNTVHLFSVEGSHTLNIPIPEFLKSTGSSAALDDPVAPMPGVIERILIKEGATVVQGQPLVVMIAMKMEYVIRAPRSGVVEKILFKVGDTVSKGTALVHFTEAESDSSNSEES</sequence>
<evidence type="ECO:0000256" key="8">
    <source>
        <dbReference type="ARBA" id="ARBA00023267"/>
    </source>
</evidence>
<dbReference type="InterPro" id="IPR050856">
    <property type="entry name" value="Biotin_carboxylase_complex"/>
</dbReference>
<evidence type="ECO:0000256" key="2">
    <source>
        <dbReference type="ARBA" id="ARBA00004305"/>
    </source>
</evidence>
<dbReference type="InterPro" id="IPR001882">
    <property type="entry name" value="Biotin_BS"/>
</dbReference>
<comment type="caution">
    <text evidence="13">The sequence shown here is derived from an EMBL/GenBank/DDBJ whole genome shotgun (WGS) entry which is preliminary data.</text>
</comment>
<comment type="subcellular location">
    <subcellularLocation>
        <location evidence="2">Mitochondrion matrix</location>
    </subcellularLocation>
</comment>
<keyword evidence="14" id="KW-1185">Reference proteome</keyword>
<dbReference type="GO" id="GO:0004485">
    <property type="term" value="F:methylcrotonoyl-CoA carboxylase activity"/>
    <property type="evidence" value="ECO:0007669"/>
    <property type="project" value="TreeGrafter"/>
</dbReference>
<proteinExistence type="predicted"/>
<dbReference type="Pfam" id="PF02786">
    <property type="entry name" value="CPSase_L_D2"/>
    <property type="match status" value="1"/>
</dbReference>
<dbReference type="InterPro" id="IPR011764">
    <property type="entry name" value="Biotin_carboxylation_dom"/>
</dbReference>
<dbReference type="PANTHER" id="PTHR18866:SF33">
    <property type="entry name" value="METHYLCROTONOYL-COA CARBOXYLASE SUBUNIT ALPHA, MITOCHONDRIAL-RELATED"/>
    <property type="match status" value="1"/>
</dbReference>
<dbReference type="InterPro" id="IPR011053">
    <property type="entry name" value="Single_hybrid_motif"/>
</dbReference>
<dbReference type="Pfam" id="PF02785">
    <property type="entry name" value="Biotin_carb_C"/>
    <property type="match status" value="1"/>
</dbReference>
<evidence type="ECO:0000256" key="1">
    <source>
        <dbReference type="ARBA" id="ARBA00001953"/>
    </source>
</evidence>
<dbReference type="FunFam" id="3.40.50.20:FF:000010">
    <property type="entry name" value="Propionyl-CoA carboxylase subunit alpha"/>
    <property type="match status" value="1"/>
</dbReference>
<dbReference type="PROSITE" id="PS50968">
    <property type="entry name" value="BIOTINYL_LIPOYL"/>
    <property type="match status" value="1"/>
</dbReference>
<evidence type="ECO:0000259" key="12">
    <source>
        <dbReference type="PROSITE" id="PS50979"/>
    </source>
</evidence>
<accession>A0A2T7PCT5</accession>
<evidence type="ECO:0000256" key="6">
    <source>
        <dbReference type="ARBA" id="ARBA00022946"/>
    </source>
</evidence>
<dbReference type="NCBIfam" id="NF006367">
    <property type="entry name" value="PRK08591.1"/>
    <property type="match status" value="1"/>
</dbReference>
<dbReference type="CDD" id="cd06850">
    <property type="entry name" value="biotinyl_domain"/>
    <property type="match status" value="1"/>
</dbReference>
<dbReference type="FunFam" id="2.40.50.100:FF:000003">
    <property type="entry name" value="Acetyl-CoA carboxylase biotin carboxyl carrier protein"/>
    <property type="match status" value="1"/>
</dbReference>
<dbReference type="InterPro" id="IPR016185">
    <property type="entry name" value="PreATP-grasp_dom_sf"/>
</dbReference>
<dbReference type="EMBL" id="PZQS01000004">
    <property type="protein sequence ID" value="PVD31231.1"/>
    <property type="molecule type" value="Genomic_DNA"/>
</dbReference>
<comment type="cofactor">
    <cofactor evidence="1">
        <name>biotin</name>
        <dbReference type="ChEBI" id="CHEBI:57586"/>
    </cofactor>
</comment>
<dbReference type="STRING" id="400727.A0A2T7PCT5"/>
<keyword evidence="7" id="KW-0496">Mitochondrion</keyword>
<dbReference type="PANTHER" id="PTHR18866">
    <property type="entry name" value="CARBOXYLASE:PYRUVATE/ACETYL-COA/PROPIONYL-COA CARBOXYLASE"/>
    <property type="match status" value="1"/>
</dbReference>
<dbReference type="InterPro" id="IPR000089">
    <property type="entry name" value="Biotin_lipoyl"/>
</dbReference>
<dbReference type="FunFam" id="3.30.1490.20:FF:000003">
    <property type="entry name" value="acetyl-CoA carboxylase isoform X1"/>
    <property type="match status" value="1"/>
</dbReference>
<dbReference type="SUPFAM" id="SSF51246">
    <property type="entry name" value="Rudiment single hybrid motif"/>
    <property type="match status" value="1"/>
</dbReference>
<evidence type="ECO:0000256" key="9">
    <source>
        <dbReference type="PROSITE-ProRule" id="PRU00409"/>
    </source>
</evidence>
<dbReference type="Pfam" id="PF00289">
    <property type="entry name" value="Biotin_carb_N"/>
    <property type="match status" value="1"/>
</dbReference>
<evidence type="ECO:0008006" key="15">
    <source>
        <dbReference type="Google" id="ProtNLM"/>
    </source>
</evidence>
<dbReference type="PROSITE" id="PS00867">
    <property type="entry name" value="CPSASE_2"/>
    <property type="match status" value="1"/>
</dbReference>
<evidence type="ECO:0000256" key="5">
    <source>
        <dbReference type="ARBA" id="ARBA00022840"/>
    </source>
</evidence>
<keyword evidence="8" id="KW-0092">Biotin</keyword>
<dbReference type="Gene3D" id="3.30.470.20">
    <property type="entry name" value="ATP-grasp fold, B domain"/>
    <property type="match status" value="1"/>
</dbReference>
<evidence type="ECO:0000313" key="13">
    <source>
        <dbReference type="EMBL" id="PVD31231.1"/>
    </source>
</evidence>
<dbReference type="Pfam" id="PF00364">
    <property type="entry name" value="Biotin_lipoyl"/>
    <property type="match status" value="1"/>
</dbReference>
<dbReference type="InterPro" id="IPR005482">
    <property type="entry name" value="Biotin_COase_C"/>
</dbReference>
<dbReference type="PROSITE" id="PS00188">
    <property type="entry name" value="BIOTIN"/>
    <property type="match status" value="1"/>
</dbReference>
<dbReference type="SMART" id="SM00878">
    <property type="entry name" value="Biotin_carb_C"/>
    <property type="match status" value="1"/>
</dbReference>
<dbReference type="AlphaFoldDB" id="A0A2T7PCT5"/>
<dbReference type="Proteomes" id="UP000245119">
    <property type="component" value="Linkage Group LG4"/>
</dbReference>
<dbReference type="SUPFAM" id="SSF52440">
    <property type="entry name" value="PreATP-grasp domain"/>
    <property type="match status" value="1"/>
</dbReference>
<feature type="domain" description="Biotin carboxylation" evidence="12">
    <location>
        <begin position="20"/>
        <end position="466"/>
    </location>
</feature>
<dbReference type="Gene3D" id="2.40.50.100">
    <property type="match status" value="1"/>
</dbReference>
<dbReference type="GO" id="GO:0005759">
    <property type="term" value="C:mitochondrial matrix"/>
    <property type="evidence" value="ECO:0007669"/>
    <property type="project" value="UniProtKB-SubCell"/>
</dbReference>
<evidence type="ECO:0000256" key="4">
    <source>
        <dbReference type="ARBA" id="ARBA00022741"/>
    </source>
</evidence>
<dbReference type="SUPFAM" id="SSF56059">
    <property type="entry name" value="Glutathione synthetase ATP-binding domain-like"/>
    <property type="match status" value="1"/>
</dbReference>
<dbReference type="OrthoDB" id="196847at2759"/>